<keyword evidence="1" id="KW-0479">Metal-binding</keyword>
<dbReference type="PANTHER" id="PTHR21402:SF5">
    <property type="entry name" value="GAMETOCYTE SPECIFIC FACTOR 1"/>
    <property type="match status" value="1"/>
</dbReference>
<proteinExistence type="predicted"/>
<dbReference type="InterPro" id="IPR022776">
    <property type="entry name" value="TRM13/UPF0224_CHHC_Znf_dom"/>
</dbReference>
<evidence type="ECO:0000256" key="2">
    <source>
        <dbReference type="ARBA" id="ARBA00022771"/>
    </source>
</evidence>
<dbReference type="EMBL" id="ODYU01006465">
    <property type="protein sequence ID" value="SOQ48325.1"/>
    <property type="molecule type" value="Genomic_DNA"/>
</dbReference>
<name>A0A2H1VM90_SPOFR</name>
<dbReference type="SUPFAM" id="SSF57667">
    <property type="entry name" value="beta-beta-alpha zinc fingers"/>
    <property type="match status" value="1"/>
</dbReference>
<dbReference type="Pfam" id="PF05253">
    <property type="entry name" value="zf-U11-48K"/>
    <property type="match status" value="2"/>
</dbReference>
<organism evidence="6">
    <name type="scientific">Spodoptera frugiperda</name>
    <name type="common">Fall armyworm</name>
    <dbReference type="NCBI Taxonomy" id="7108"/>
    <lineage>
        <taxon>Eukaryota</taxon>
        <taxon>Metazoa</taxon>
        <taxon>Ecdysozoa</taxon>
        <taxon>Arthropoda</taxon>
        <taxon>Hexapoda</taxon>
        <taxon>Insecta</taxon>
        <taxon>Pterygota</taxon>
        <taxon>Neoptera</taxon>
        <taxon>Endopterygota</taxon>
        <taxon>Lepidoptera</taxon>
        <taxon>Glossata</taxon>
        <taxon>Ditrysia</taxon>
        <taxon>Noctuoidea</taxon>
        <taxon>Noctuidae</taxon>
        <taxon>Amphipyrinae</taxon>
        <taxon>Spodoptera</taxon>
    </lineage>
</organism>
<feature type="domain" description="CHHC U11-48K-type" evidence="5">
    <location>
        <begin position="14"/>
        <end position="41"/>
    </location>
</feature>
<feature type="compositionally biased region" description="Acidic residues" evidence="4">
    <location>
        <begin position="102"/>
        <end position="113"/>
    </location>
</feature>
<feature type="domain" description="CHHC U11-48K-type" evidence="5">
    <location>
        <begin position="44"/>
        <end position="71"/>
    </location>
</feature>
<evidence type="ECO:0000256" key="3">
    <source>
        <dbReference type="ARBA" id="ARBA00022833"/>
    </source>
</evidence>
<dbReference type="Proteomes" id="UP000829999">
    <property type="component" value="Chromosome 24"/>
</dbReference>
<dbReference type="EMBL" id="ODYU01003333">
    <property type="protein sequence ID" value="SOQ41949.1"/>
    <property type="molecule type" value="Genomic_DNA"/>
</dbReference>
<dbReference type="GeneID" id="118278652"/>
<evidence type="ECO:0000256" key="4">
    <source>
        <dbReference type="SAM" id="MobiDB-lite"/>
    </source>
</evidence>
<accession>A0A2H1VM90</accession>
<dbReference type="InterPro" id="IPR051591">
    <property type="entry name" value="UPF0224_FAM112_RNA_Proc"/>
</dbReference>
<evidence type="ECO:0000256" key="1">
    <source>
        <dbReference type="ARBA" id="ARBA00022723"/>
    </source>
</evidence>
<evidence type="ECO:0000313" key="9">
    <source>
        <dbReference type="RefSeq" id="XP_050559781.1"/>
    </source>
</evidence>
<protein>
    <submittedName>
        <fullName evidence="9">Gametocyte-specific factor 1-like</fullName>
    </submittedName>
    <submittedName>
        <fullName evidence="7">SFRICE_018623</fullName>
    </submittedName>
    <submittedName>
        <fullName evidence="6">SFRICE_026708</fullName>
    </submittedName>
</protein>
<dbReference type="RefSeq" id="XP_050559781.1">
    <property type="nucleotide sequence ID" value="XM_050703824.1"/>
</dbReference>
<feature type="region of interest" description="Disordered" evidence="4">
    <location>
        <begin position="81"/>
        <end position="113"/>
    </location>
</feature>
<keyword evidence="8" id="KW-1185">Reference proteome</keyword>
<dbReference type="PROSITE" id="PS51800">
    <property type="entry name" value="ZF_CHHC_U11_48K"/>
    <property type="match status" value="2"/>
</dbReference>
<reference evidence="6" key="1">
    <citation type="submission" date="2016-07" db="EMBL/GenBank/DDBJ databases">
        <authorList>
            <person name="Bretaudeau A."/>
        </authorList>
    </citation>
    <scope>NUCLEOTIDE SEQUENCE</scope>
    <source>
        <strain evidence="6">Rice</strain>
        <tissue evidence="6">Whole body</tissue>
    </source>
</reference>
<gene>
    <name evidence="9" type="primary">LOC118278652</name>
    <name evidence="7" type="ORF">SFRICE_018623</name>
    <name evidence="6" type="ORF">SFRICE_026708</name>
</gene>
<keyword evidence="2" id="KW-0863">Zinc-finger</keyword>
<evidence type="ECO:0000313" key="6">
    <source>
        <dbReference type="EMBL" id="SOQ41949.1"/>
    </source>
</evidence>
<evidence type="ECO:0000313" key="8">
    <source>
        <dbReference type="Proteomes" id="UP000829999"/>
    </source>
</evidence>
<keyword evidence="3" id="KW-0862">Zinc</keyword>
<dbReference type="AlphaFoldDB" id="A0A2H1VM90"/>
<dbReference type="InterPro" id="IPR036236">
    <property type="entry name" value="Znf_C2H2_sf"/>
</dbReference>
<reference evidence="9" key="2">
    <citation type="submission" date="2025-04" db="UniProtKB">
        <authorList>
            <consortium name="RefSeq"/>
        </authorList>
    </citation>
    <scope>IDENTIFICATION</scope>
    <source>
        <tissue evidence="9">Whole larval tissue</tissue>
    </source>
</reference>
<dbReference type="OrthoDB" id="10069248at2759"/>
<evidence type="ECO:0000313" key="7">
    <source>
        <dbReference type="EMBL" id="SOQ48325.1"/>
    </source>
</evidence>
<dbReference type="GO" id="GO:0008270">
    <property type="term" value="F:zinc ion binding"/>
    <property type="evidence" value="ECO:0007669"/>
    <property type="project" value="UniProtKB-KW"/>
</dbReference>
<sequence length="113" mass="13376">MYQNPANLVNNENYATCPYDPTHRVARTRLQHHIIKCQKTHPPLEICPFNATHRYPPDQMKNHYKVCPNKLEKEQNLSFRSNNTTVGAKRNPIQLMQKDYLPEQDPENECWDD</sequence>
<evidence type="ECO:0000259" key="5">
    <source>
        <dbReference type="PROSITE" id="PS51800"/>
    </source>
</evidence>
<dbReference type="PANTHER" id="PTHR21402">
    <property type="entry name" value="GAMETOCYTE SPECIFIC FACTOR 1-RELATED"/>
    <property type="match status" value="1"/>
</dbReference>